<comment type="caution">
    <text evidence="1">The sequence shown here is derived from an EMBL/GenBank/DDBJ whole genome shotgun (WGS) entry which is preliminary data.</text>
</comment>
<dbReference type="EMBL" id="JBJJXI010000141">
    <property type="protein sequence ID" value="KAL3387079.1"/>
    <property type="molecule type" value="Genomic_DNA"/>
</dbReference>
<organism evidence="1 2">
    <name type="scientific">Trichogramma kaykai</name>
    <dbReference type="NCBI Taxonomy" id="54128"/>
    <lineage>
        <taxon>Eukaryota</taxon>
        <taxon>Metazoa</taxon>
        <taxon>Ecdysozoa</taxon>
        <taxon>Arthropoda</taxon>
        <taxon>Hexapoda</taxon>
        <taxon>Insecta</taxon>
        <taxon>Pterygota</taxon>
        <taxon>Neoptera</taxon>
        <taxon>Endopterygota</taxon>
        <taxon>Hymenoptera</taxon>
        <taxon>Apocrita</taxon>
        <taxon>Proctotrupomorpha</taxon>
        <taxon>Chalcidoidea</taxon>
        <taxon>Trichogrammatidae</taxon>
        <taxon>Trichogramma</taxon>
    </lineage>
</organism>
<sequence>MSPKRRLLLSTPVSGVLFSIQFRKGALEFLAGRTVMSIMDCLKNEPTKYDNYIDFVTEINKICENINFKNAEDRRKFGEMSMTLFENWIDPLPDFKNILNNEDIENLLSDTTAFPNYNIFIDFLVRTELDMEKNIVEAEENVKLNQQEAQYNRNREVLIMVDGIIGNMVPCHYAINDADLDARCGLCGRLLSEESNFFIDPRQF</sequence>
<gene>
    <name evidence="1" type="ORF">TKK_017654</name>
</gene>
<accession>A0ABD2W2J2</accession>
<keyword evidence="2" id="KW-1185">Reference proteome</keyword>
<proteinExistence type="predicted"/>
<dbReference type="AlphaFoldDB" id="A0ABD2W2J2"/>
<protein>
    <submittedName>
        <fullName evidence="1">Uncharacterized protein</fullName>
    </submittedName>
</protein>
<reference evidence="1 2" key="1">
    <citation type="journal article" date="2024" name="bioRxiv">
        <title>A reference genome for Trichogramma kaykai: A tiny desert-dwelling parasitoid wasp with competing sex-ratio distorters.</title>
        <authorList>
            <person name="Culotta J."/>
            <person name="Lindsey A.R."/>
        </authorList>
    </citation>
    <scope>NUCLEOTIDE SEQUENCE [LARGE SCALE GENOMIC DNA]</scope>
    <source>
        <strain evidence="1 2">KSX58</strain>
    </source>
</reference>
<dbReference type="Proteomes" id="UP001627154">
    <property type="component" value="Unassembled WGS sequence"/>
</dbReference>
<name>A0ABD2W2J2_9HYME</name>
<evidence type="ECO:0000313" key="1">
    <source>
        <dbReference type="EMBL" id="KAL3387079.1"/>
    </source>
</evidence>
<evidence type="ECO:0000313" key="2">
    <source>
        <dbReference type="Proteomes" id="UP001627154"/>
    </source>
</evidence>